<feature type="compositionally biased region" description="Low complexity" evidence="1">
    <location>
        <begin position="92"/>
        <end position="106"/>
    </location>
</feature>
<reference evidence="3" key="1">
    <citation type="submission" date="2010-10" db="EMBL/GenBank/DDBJ databases">
        <authorList>
            <consortium name="US DOE Joint Genome Institute (JGI-PGF)"/>
            <person name="Lucas S."/>
            <person name="Copeland A."/>
            <person name="Lapidus A."/>
            <person name="Bruce D."/>
            <person name="Goodwin L."/>
            <person name="Pitluck S."/>
            <person name="Kyrpides N."/>
            <person name="Mavromatis K."/>
            <person name="Detter J.C."/>
            <person name="Han C."/>
            <person name="Land M."/>
            <person name="Hauser L."/>
            <person name="Markowitz V."/>
            <person name="Cheng J.-F."/>
            <person name="Hugenholtz P."/>
            <person name="Woyke T."/>
            <person name="Wu D."/>
            <person name="Pukall R."/>
            <person name="Wahrenburg C."/>
            <person name="Brambilla E."/>
            <person name="Klenk H.-P."/>
            <person name="Eisen J.A."/>
        </authorList>
    </citation>
    <scope>NUCLEOTIDE SEQUENCE [LARGE SCALE GENOMIC DNA]</scope>
    <source>
        <strain evidence="3">DSM 13965</strain>
    </source>
</reference>
<name>K6P2A5_9FIRM</name>
<evidence type="ECO:0000256" key="1">
    <source>
        <dbReference type="SAM" id="MobiDB-lite"/>
    </source>
</evidence>
<dbReference type="STRING" id="867903.ThesuDRAFT_00945"/>
<reference evidence="3" key="2">
    <citation type="submission" date="2012-10" db="EMBL/GenBank/DDBJ databases">
        <title>Improved high-quality draft of Thermaerobacter subterraneus C21, DSM 13965.</title>
        <authorList>
            <consortium name="DOE Joint Genome Institute"/>
            <person name="Eisen J."/>
            <person name="Huntemann M."/>
            <person name="Wei C.-L."/>
            <person name="Han J."/>
            <person name="Detter J.C."/>
            <person name="Han C."/>
            <person name="Tapia R."/>
            <person name="Chen A."/>
            <person name="Kyrpides N."/>
            <person name="Mavromatis K."/>
            <person name="Markowitz V."/>
            <person name="Szeto E."/>
            <person name="Ivanova N."/>
            <person name="Mikhailova N."/>
            <person name="Ovchinnikova G."/>
            <person name="Pagani I."/>
            <person name="Pati A."/>
            <person name="Goodwin L."/>
            <person name="Nordberg H.P."/>
            <person name="Cantor M.N."/>
            <person name="Hua S.X."/>
            <person name="Woyke T."/>
            <person name="Eisen J."/>
            <person name="Klenk H.-P."/>
        </authorList>
    </citation>
    <scope>NUCLEOTIDE SEQUENCE [LARGE SCALE GENOMIC DNA]</scope>
    <source>
        <strain evidence="3">DSM 13965</strain>
    </source>
</reference>
<dbReference type="OrthoDB" id="10013085at2"/>
<dbReference type="RefSeq" id="WP_006903215.1">
    <property type="nucleotide sequence ID" value="NZ_JH976535.1"/>
</dbReference>
<feature type="region of interest" description="Disordered" evidence="1">
    <location>
        <begin position="63"/>
        <end position="130"/>
    </location>
</feature>
<evidence type="ECO:0000313" key="4">
    <source>
        <dbReference type="Proteomes" id="UP000005710"/>
    </source>
</evidence>
<feature type="compositionally biased region" description="Low complexity" evidence="1">
    <location>
        <begin position="113"/>
        <end position="130"/>
    </location>
</feature>
<dbReference type="Proteomes" id="UP000005710">
    <property type="component" value="Unassembled WGS sequence"/>
</dbReference>
<protein>
    <submittedName>
        <fullName evidence="3">Uncharacterized protein</fullName>
    </submittedName>
</protein>
<dbReference type="HOGENOM" id="CLU_2157183_0_0_9"/>
<keyword evidence="2" id="KW-1133">Transmembrane helix</keyword>
<keyword evidence="2" id="KW-0812">Transmembrane</keyword>
<organism evidence="3 4">
    <name type="scientific">Thermaerobacter subterraneus DSM 13965</name>
    <dbReference type="NCBI Taxonomy" id="867903"/>
    <lineage>
        <taxon>Bacteria</taxon>
        <taxon>Bacillati</taxon>
        <taxon>Bacillota</taxon>
        <taxon>Clostridia</taxon>
        <taxon>Eubacteriales</taxon>
        <taxon>Clostridiales Family XVII. Incertae Sedis</taxon>
        <taxon>Thermaerobacter</taxon>
    </lineage>
</organism>
<keyword evidence="2" id="KW-0472">Membrane</keyword>
<feature type="compositionally biased region" description="Gly residues" evidence="1">
    <location>
        <begin position="78"/>
        <end position="91"/>
    </location>
</feature>
<feature type="transmembrane region" description="Helical" evidence="2">
    <location>
        <begin position="31"/>
        <end position="54"/>
    </location>
</feature>
<proteinExistence type="predicted"/>
<evidence type="ECO:0000313" key="3">
    <source>
        <dbReference type="EMBL" id="EKP95205.1"/>
    </source>
</evidence>
<sequence length="130" mass="12642">MRERLKPVVRAMALGLFVVIAALWQRRTGGSVAGLLGFTAALAGAVLLGALGFARLMGVLESGRRGDAARGGAARGDTGSGGRGGAGGTTGAAGRLVAATSRGPAGRPRRPGARAGETAGAGPAQGRGRP</sequence>
<keyword evidence="4" id="KW-1185">Reference proteome</keyword>
<comment type="caution">
    <text evidence="3">The sequence shown here is derived from an EMBL/GenBank/DDBJ whole genome shotgun (WGS) entry which is preliminary data.</text>
</comment>
<feature type="transmembrane region" description="Helical" evidence="2">
    <location>
        <begin position="7"/>
        <end position="25"/>
    </location>
</feature>
<dbReference type="EMBL" id="AENY02000002">
    <property type="protein sequence ID" value="EKP95205.1"/>
    <property type="molecule type" value="Genomic_DNA"/>
</dbReference>
<gene>
    <name evidence="3" type="ORF">ThesuDRAFT_00945</name>
</gene>
<dbReference type="AlphaFoldDB" id="K6P2A5"/>
<accession>K6P2A5</accession>
<evidence type="ECO:0000256" key="2">
    <source>
        <dbReference type="SAM" id="Phobius"/>
    </source>
</evidence>